<dbReference type="GO" id="GO:0098553">
    <property type="term" value="C:lumenal side of endoplasmic reticulum membrane"/>
    <property type="evidence" value="ECO:0007669"/>
    <property type="project" value="UniProtKB-ARBA"/>
</dbReference>
<dbReference type="Gene3D" id="3.30.500.10">
    <property type="entry name" value="MHC class I-like antigen recognition-like"/>
    <property type="match status" value="1"/>
</dbReference>
<evidence type="ECO:0000313" key="9">
    <source>
        <dbReference type="EMBL" id="ELK23364.1"/>
    </source>
</evidence>
<proteinExistence type="inferred from homology"/>
<dbReference type="InterPro" id="IPR011161">
    <property type="entry name" value="MHC_I-like_Ag-recog"/>
</dbReference>
<evidence type="ECO:0000256" key="4">
    <source>
        <dbReference type="ARBA" id="ARBA00023136"/>
    </source>
</evidence>
<feature type="domain" description="MHC class I-like antigen recognition-like" evidence="8">
    <location>
        <begin position="1"/>
        <end position="77"/>
    </location>
</feature>
<gene>
    <name evidence="9" type="ORF">MDA_GLEAN10005608</name>
</gene>
<comment type="subcellular location">
    <subcellularLocation>
        <location evidence="1">Membrane</location>
        <topology evidence="1">Single-pass type I membrane protein</topology>
    </subcellularLocation>
</comment>
<dbReference type="PRINTS" id="PR01638">
    <property type="entry name" value="MHCCLASSI"/>
</dbReference>
<evidence type="ECO:0000256" key="3">
    <source>
        <dbReference type="ARBA" id="ARBA00022859"/>
    </source>
</evidence>
<keyword evidence="2" id="KW-0490">MHC I</keyword>
<keyword evidence="7" id="KW-0812">Transmembrane</keyword>
<dbReference type="InterPro" id="IPR011162">
    <property type="entry name" value="MHC_I/II-like_Ag-recog"/>
</dbReference>
<dbReference type="GO" id="GO:0042612">
    <property type="term" value="C:MHC class I protein complex"/>
    <property type="evidence" value="ECO:0007669"/>
    <property type="project" value="UniProtKB-KW"/>
</dbReference>
<dbReference type="GO" id="GO:0001916">
    <property type="term" value="P:positive regulation of T cell mediated cytotoxicity"/>
    <property type="evidence" value="ECO:0007669"/>
    <property type="project" value="TreeGrafter"/>
</dbReference>
<sequence>MGSDGSFLRGYDQFAYDGADYITLNEDLRSWTAASEVAQLSLRKYEAVDEAEVQRNYLERVCMEWLRRYLEKGRDILQRADPPKAHVTRHPVGGTPGEEQRYTCHVQQEVLPEPLTLRWEPPPQTFIFIIMGIAGGLVLLGAVAGAVMWETRRSGGDSSWGSDVLLKASKVTTREQTLNAGAAELQ</sequence>
<keyword evidence="7" id="KW-1133">Transmembrane helix</keyword>
<dbReference type="GO" id="GO:0009897">
    <property type="term" value="C:external side of plasma membrane"/>
    <property type="evidence" value="ECO:0007669"/>
    <property type="project" value="TreeGrafter"/>
</dbReference>
<evidence type="ECO:0000256" key="5">
    <source>
        <dbReference type="ARBA" id="ARBA00023180"/>
    </source>
</evidence>
<dbReference type="GO" id="GO:0002486">
    <property type="term" value="P:antigen processing and presentation of endogenous peptide antigen via MHC class I via ER pathway, TAP-independent"/>
    <property type="evidence" value="ECO:0007669"/>
    <property type="project" value="TreeGrafter"/>
</dbReference>
<dbReference type="EMBL" id="KB113694">
    <property type="protein sequence ID" value="ELK23364.1"/>
    <property type="molecule type" value="Genomic_DNA"/>
</dbReference>
<dbReference type="PANTHER" id="PTHR16675:SF251">
    <property type="entry name" value="HLA CLASS I HISTOCOMPATIBILITY ANTIGEN, C ALPHA CHAIN"/>
    <property type="match status" value="1"/>
</dbReference>
<keyword evidence="4 7" id="KW-0472">Membrane</keyword>
<dbReference type="InterPro" id="IPR050208">
    <property type="entry name" value="MHC_class-I_related"/>
</dbReference>
<name>L5LAL0_MYODS</name>
<organism evidence="9 10">
    <name type="scientific">Myotis davidii</name>
    <name type="common">David's myotis</name>
    <dbReference type="NCBI Taxonomy" id="225400"/>
    <lineage>
        <taxon>Eukaryota</taxon>
        <taxon>Metazoa</taxon>
        <taxon>Chordata</taxon>
        <taxon>Craniata</taxon>
        <taxon>Vertebrata</taxon>
        <taxon>Euteleostomi</taxon>
        <taxon>Mammalia</taxon>
        <taxon>Eutheria</taxon>
        <taxon>Laurasiatheria</taxon>
        <taxon>Chiroptera</taxon>
        <taxon>Yangochiroptera</taxon>
        <taxon>Vespertilionidae</taxon>
        <taxon>Myotis</taxon>
    </lineage>
</organism>
<evidence type="ECO:0000256" key="6">
    <source>
        <dbReference type="RuleBase" id="RU004439"/>
    </source>
</evidence>
<evidence type="ECO:0000313" key="10">
    <source>
        <dbReference type="Proteomes" id="UP000010556"/>
    </source>
</evidence>
<dbReference type="GO" id="GO:0002476">
    <property type="term" value="P:antigen processing and presentation of endogenous peptide antigen via MHC class Ib"/>
    <property type="evidence" value="ECO:0007669"/>
    <property type="project" value="TreeGrafter"/>
</dbReference>
<dbReference type="Pfam" id="PF00129">
    <property type="entry name" value="MHC_I"/>
    <property type="match status" value="1"/>
</dbReference>
<dbReference type="PANTHER" id="PTHR16675">
    <property type="entry name" value="MHC CLASS I-RELATED"/>
    <property type="match status" value="1"/>
</dbReference>
<dbReference type="InterPro" id="IPR037055">
    <property type="entry name" value="MHC_I-like_Ag-recog_sf"/>
</dbReference>
<dbReference type="GO" id="GO:0005615">
    <property type="term" value="C:extracellular space"/>
    <property type="evidence" value="ECO:0007669"/>
    <property type="project" value="TreeGrafter"/>
</dbReference>
<protein>
    <submittedName>
        <fullName evidence="9">Patr class I histocompatibility antigen, A-2 alpha chain</fullName>
    </submittedName>
</protein>
<keyword evidence="10" id="KW-1185">Reference proteome</keyword>
<dbReference type="GO" id="GO:0005102">
    <property type="term" value="F:signaling receptor binding"/>
    <property type="evidence" value="ECO:0007669"/>
    <property type="project" value="TreeGrafter"/>
</dbReference>
<keyword evidence="5" id="KW-0325">Glycoprotein</keyword>
<dbReference type="GO" id="GO:0042605">
    <property type="term" value="F:peptide antigen binding"/>
    <property type="evidence" value="ECO:0007669"/>
    <property type="project" value="TreeGrafter"/>
</dbReference>
<evidence type="ECO:0000256" key="2">
    <source>
        <dbReference type="ARBA" id="ARBA00022451"/>
    </source>
</evidence>
<evidence type="ECO:0000256" key="1">
    <source>
        <dbReference type="ARBA" id="ARBA00004479"/>
    </source>
</evidence>
<accession>L5LAL0</accession>
<dbReference type="SUPFAM" id="SSF54452">
    <property type="entry name" value="MHC antigen-recognition domain"/>
    <property type="match status" value="1"/>
</dbReference>
<dbReference type="AlphaFoldDB" id="L5LAL0"/>
<keyword evidence="3" id="KW-0391">Immunity</keyword>
<evidence type="ECO:0000259" key="8">
    <source>
        <dbReference type="Pfam" id="PF00129"/>
    </source>
</evidence>
<comment type="similarity">
    <text evidence="6">Belongs to the MHC class I family.</text>
</comment>
<dbReference type="Proteomes" id="UP000010556">
    <property type="component" value="Unassembled WGS sequence"/>
</dbReference>
<dbReference type="InterPro" id="IPR001039">
    <property type="entry name" value="MHC_I_a_a1/a2"/>
</dbReference>
<reference evidence="10" key="1">
    <citation type="journal article" date="2013" name="Science">
        <title>Comparative analysis of bat genomes provides insight into the evolution of flight and immunity.</title>
        <authorList>
            <person name="Zhang G."/>
            <person name="Cowled C."/>
            <person name="Shi Z."/>
            <person name="Huang Z."/>
            <person name="Bishop-Lilly K.A."/>
            <person name="Fang X."/>
            <person name="Wynne J.W."/>
            <person name="Xiong Z."/>
            <person name="Baker M.L."/>
            <person name="Zhao W."/>
            <person name="Tachedjian M."/>
            <person name="Zhu Y."/>
            <person name="Zhou P."/>
            <person name="Jiang X."/>
            <person name="Ng J."/>
            <person name="Yang L."/>
            <person name="Wu L."/>
            <person name="Xiao J."/>
            <person name="Feng Y."/>
            <person name="Chen Y."/>
            <person name="Sun X."/>
            <person name="Zhang Y."/>
            <person name="Marsh G.A."/>
            <person name="Crameri G."/>
            <person name="Broder C.C."/>
            <person name="Frey K.G."/>
            <person name="Wang L.F."/>
            <person name="Wang J."/>
        </authorList>
    </citation>
    <scope>NUCLEOTIDE SEQUENCE [LARGE SCALE GENOMIC DNA]</scope>
</reference>
<dbReference type="GO" id="GO:0006955">
    <property type="term" value="P:immune response"/>
    <property type="evidence" value="ECO:0007669"/>
    <property type="project" value="TreeGrafter"/>
</dbReference>
<dbReference type="GO" id="GO:0030670">
    <property type="term" value="C:phagocytic vesicle membrane"/>
    <property type="evidence" value="ECO:0007669"/>
    <property type="project" value="UniProtKB-ARBA"/>
</dbReference>
<feature type="transmembrane region" description="Helical" evidence="7">
    <location>
        <begin position="126"/>
        <end position="149"/>
    </location>
</feature>
<evidence type="ECO:0000256" key="7">
    <source>
        <dbReference type="SAM" id="Phobius"/>
    </source>
</evidence>